<dbReference type="EMBL" id="RWIC01002410">
    <property type="protein sequence ID" value="TKC33721.1"/>
    <property type="molecule type" value="Genomic_DNA"/>
</dbReference>
<dbReference type="Proteomes" id="UP000308365">
    <property type="component" value="Unassembled WGS sequence"/>
</dbReference>
<reference evidence="3" key="1">
    <citation type="journal article" date="2019" name="IScience">
        <title>Narwhal Genome Reveals Long-Term Low Genetic Diversity despite Current Large Abundance Size.</title>
        <authorList>
            <person name="Westbury M.V."/>
            <person name="Petersen B."/>
            <person name="Garde E."/>
            <person name="Heide-Jorgensen M.P."/>
            <person name="Lorenzen E.D."/>
        </authorList>
    </citation>
    <scope>NUCLEOTIDE SEQUENCE [LARGE SCALE GENOMIC DNA]</scope>
</reference>
<sequence>GCKARGSLHSANLPPPAIQTRSEAGGGELPAEAPARRPQRRAELRGRRPAALGSLVAARSSRLLPLPRRLKHRAAEARGRRRPPARALPAAPGFGSPAKAPSVSGAAEKLLPLGGLRLMRGGRGRPRVRGGRCNAEEAGYIIAWAHDCNYAGYIIAWAHYCNYVLKLTVDTRSQPFLQQALQAASASPKVSASLHIDSIAPDVV</sequence>
<comment type="caution">
    <text evidence="2">The sequence shown here is derived from an EMBL/GenBank/DDBJ whole genome shotgun (WGS) entry which is preliminary data.</text>
</comment>
<name>A0A4U1ECB3_MONMO</name>
<gene>
    <name evidence="2" type="ORF">EI555_007417</name>
</gene>
<evidence type="ECO:0000256" key="1">
    <source>
        <dbReference type="SAM" id="MobiDB-lite"/>
    </source>
</evidence>
<evidence type="ECO:0000313" key="2">
    <source>
        <dbReference type="EMBL" id="TKC33721.1"/>
    </source>
</evidence>
<dbReference type="AlphaFoldDB" id="A0A4U1ECB3"/>
<feature type="region of interest" description="Disordered" evidence="1">
    <location>
        <begin position="67"/>
        <end position="101"/>
    </location>
</feature>
<feature type="region of interest" description="Disordered" evidence="1">
    <location>
        <begin position="1"/>
        <end position="51"/>
    </location>
</feature>
<accession>A0A4U1ECB3</accession>
<feature type="non-terminal residue" evidence="2">
    <location>
        <position position="1"/>
    </location>
</feature>
<evidence type="ECO:0000313" key="3">
    <source>
        <dbReference type="Proteomes" id="UP000308365"/>
    </source>
</evidence>
<protein>
    <submittedName>
        <fullName evidence="2">Uncharacterized protein</fullName>
    </submittedName>
</protein>
<organism evidence="2 3">
    <name type="scientific">Monodon monoceros</name>
    <name type="common">Narwhal</name>
    <name type="synonym">Ceratodon monodon</name>
    <dbReference type="NCBI Taxonomy" id="40151"/>
    <lineage>
        <taxon>Eukaryota</taxon>
        <taxon>Metazoa</taxon>
        <taxon>Chordata</taxon>
        <taxon>Craniata</taxon>
        <taxon>Vertebrata</taxon>
        <taxon>Euteleostomi</taxon>
        <taxon>Mammalia</taxon>
        <taxon>Eutheria</taxon>
        <taxon>Laurasiatheria</taxon>
        <taxon>Artiodactyla</taxon>
        <taxon>Whippomorpha</taxon>
        <taxon>Cetacea</taxon>
        <taxon>Odontoceti</taxon>
        <taxon>Monodontidae</taxon>
        <taxon>Monodon</taxon>
    </lineage>
</organism>
<proteinExistence type="predicted"/>